<comment type="caution">
    <text evidence="5">The sequence shown here is derived from an EMBL/GenBank/DDBJ whole genome shotgun (WGS) entry which is preliminary data.</text>
</comment>
<dbReference type="CDD" id="cd09917">
    <property type="entry name" value="F-box_SF"/>
    <property type="match status" value="1"/>
</dbReference>
<protein>
    <submittedName>
        <fullName evidence="5">Uncharacterized protein</fullName>
    </submittedName>
</protein>
<feature type="compositionally biased region" description="Polar residues" evidence="2">
    <location>
        <begin position="65"/>
        <end position="76"/>
    </location>
</feature>
<gene>
    <name evidence="5" type="ORF">TD95_003516</name>
</gene>
<dbReference type="SMART" id="SM00367">
    <property type="entry name" value="LRR_CC"/>
    <property type="match status" value="12"/>
</dbReference>
<evidence type="ECO:0000259" key="3">
    <source>
        <dbReference type="Pfam" id="PF12937"/>
    </source>
</evidence>
<dbReference type="AlphaFoldDB" id="A0A0F4Z6Z9"/>
<dbReference type="InterPro" id="IPR006553">
    <property type="entry name" value="Leu-rich_rpt_Cys-con_subtyp"/>
</dbReference>
<dbReference type="EMBL" id="LAEV01002235">
    <property type="protein sequence ID" value="KKA26324.1"/>
    <property type="molecule type" value="Genomic_DNA"/>
</dbReference>
<dbReference type="PANTHER" id="PTHR13382">
    <property type="entry name" value="MITOCHONDRIAL ATP SYNTHASE COUPLING FACTOR B"/>
    <property type="match status" value="1"/>
</dbReference>
<feature type="compositionally biased region" description="Acidic residues" evidence="2">
    <location>
        <begin position="84"/>
        <end position="94"/>
    </location>
</feature>
<dbReference type="GO" id="GO:0005737">
    <property type="term" value="C:cytoplasm"/>
    <property type="evidence" value="ECO:0007669"/>
    <property type="project" value="TreeGrafter"/>
</dbReference>
<dbReference type="PANTHER" id="PTHR13382:SF67">
    <property type="entry name" value="SCF E3 UBIQUITIN LIGASE COMPLEX F-BOX PROTEIN POF2"/>
    <property type="match status" value="1"/>
</dbReference>
<dbReference type="Proteomes" id="UP000033483">
    <property type="component" value="Unassembled WGS sequence"/>
</dbReference>
<feature type="compositionally biased region" description="Low complexity" evidence="2">
    <location>
        <begin position="1"/>
        <end position="22"/>
    </location>
</feature>
<feature type="domain" description="F-box/LRR-repeat protein 15-like leucin rich repeat" evidence="4">
    <location>
        <begin position="200"/>
        <end position="287"/>
    </location>
</feature>
<reference evidence="5 6" key="1">
    <citation type="submission" date="2015-03" db="EMBL/GenBank/DDBJ databases">
        <authorList>
            <person name="Radwan O."/>
            <person name="Al-Naeli F.A."/>
            <person name="Rendon G.A."/>
            <person name="Fields C."/>
        </authorList>
    </citation>
    <scope>NUCLEOTIDE SEQUENCE [LARGE SCALE GENOMIC DNA]</scope>
    <source>
        <strain evidence="5">CR-DP1</strain>
    </source>
</reference>
<dbReference type="Pfam" id="PF25372">
    <property type="entry name" value="DUF7885"/>
    <property type="match status" value="2"/>
</dbReference>
<feature type="domain" description="F-box" evidence="3">
    <location>
        <begin position="122"/>
        <end position="164"/>
    </location>
</feature>
<evidence type="ECO:0000256" key="1">
    <source>
        <dbReference type="ARBA" id="ARBA00022786"/>
    </source>
</evidence>
<proteinExistence type="predicted"/>
<evidence type="ECO:0000256" key="2">
    <source>
        <dbReference type="SAM" id="MobiDB-lite"/>
    </source>
</evidence>
<dbReference type="Gene3D" id="3.80.10.10">
    <property type="entry name" value="Ribonuclease Inhibitor"/>
    <property type="match status" value="2"/>
</dbReference>
<dbReference type="InterPro" id="IPR036047">
    <property type="entry name" value="F-box-like_dom_sf"/>
</dbReference>
<evidence type="ECO:0000313" key="5">
    <source>
        <dbReference type="EMBL" id="KKA26324.1"/>
    </source>
</evidence>
<feature type="compositionally biased region" description="Basic and acidic residues" evidence="2">
    <location>
        <begin position="53"/>
        <end position="63"/>
    </location>
</feature>
<sequence>MSVPVSAASAAEAAVSGGSTSTQFPQPGFDAPLTLTMDADVDSDENSNVGPAHADHATDHEDGLNQLQSDSSTSPSPDARSESGDSETLSDDSDSGSSLSVAKTEHELVSVEDACPETPAHRLPTEMLLAIFELLDRPNDLFNCLLTCKRWARHAVASMWHRPGFSRQKNLEIICQALNAKRPFFPYSAFVRRINLSQIANTINSGTIQSLRKCRMVERLTLTNCKQVTDVGLVSLIRRNKFMTALDISGNQSITDKVITALAETCDRLQGLNISGCTSVTAESVTQVAQKCTQLKRVKLNEITSINDQVVYSLAENCPNLLEVDLQSCENVSSPAITALLKQSRAMRELRLQFVLRLTDEAFLQLPAVQLDCLRILDLTGCVELTDDGVKQVIGLAPRLRNVVLAKCRNITDASLRAIATLGKNLHFIHLGHCNQITDAGVSYLVQACTRIRYIDLGCCTLLTDDSVRLLADLPKVKRIGLVKCNQITDASINVIARNCAMRAMRPDSEGLYGASLERVHLSYCVGLTLQSIIRLLNACRRLTHLSLTAVSAFLNEDFQKLGRSPPPEFTDHQRELFCVFSGSGVSNLRDFLNNDKRFELVRYHAGIRPMSNGQMMVCDPIPQSPAAAPATANLGGVAGVDIGGAGGGGLAGHHHGQGAAATVLMGGHHVLVTPHQQLQHIPHEYQQHAHVHFPELPPTNLPQHPGQTFMSTVLQQQAPSPNPIVNANPNVNVNVNVNPNSNLAIGAAAHDDVESLSEDESSSHQLAEALMQNSEILVPPDFGSALFGGAGGGGAGGTGAFSYASVTAGAGSGSGSGSGFGPSHGPGLASMQQLQQTLPVDILPAATSGVEHLANGLQVTPQEIYNQIIHNAQMGLIPMPQTQNEMNMAYYAHRNAAQMLAGPFASGAQGSASQEFGPQGSGPQGPPNWGTGAGF</sequence>
<feature type="region of interest" description="Disordered" evidence="2">
    <location>
        <begin position="907"/>
        <end position="936"/>
    </location>
</feature>
<evidence type="ECO:0000313" key="6">
    <source>
        <dbReference type="Proteomes" id="UP000033483"/>
    </source>
</evidence>
<dbReference type="InterPro" id="IPR057207">
    <property type="entry name" value="FBXL15_LRR"/>
</dbReference>
<organism evidence="5 6">
    <name type="scientific">Thielaviopsis punctulata</name>
    <dbReference type="NCBI Taxonomy" id="72032"/>
    <lineage>
        <taxon>Eukaryota</taxon>
        <taxon>Fungi</taxon>
        <taxon>Dikarya</taxon>
        <taxon>Ascomycota</taxon>
        <taxon>Pezizomycotina</taxon>
        <taxon>Sordariomycetes</taxon>
        <taxon>Hypocreomycetidae</taxon>
        <taxon>Microascales</taxon>
        <taxon>Ceratocystidaceae</taxon>
        <taxon>Thielaviopsis</taxon>
    </lineage>
</organism>
<dbReference type="OrthoDB" id="10257471at2759"/>
<feature type="region of interest" description="Disordered" evidence="2">
    <location>
        <begin position="1"/>
        <end position="103"/>
    </location>
</feature>
<dbReference type="InterPro" id="IPR032675">
    <property type="entry name" value="LRR_dom_sf"/>
</dbReference>
<evidence type="ECO:0000259" key="4">
    <source>
        <dbReference type="Pfam" id="PF25372"/>
    </source>
</evidence>
<dbReference type="SUPFAM" id="SSF52047">
    <property type="entry name" value="RNI-like"/>
    <property type="match status" value="2"/>
</dbReference>
<keyword evidence="6" id="KW-1185">Reference proteome</keyword>
<accession>A0A0F4Z6Z9</accession>
<dbReference type="InterPro" id="IPR001810">
    <property type="entry name" value="F-box_dom"/>
</dbReference>
<keyword evidence="1" id="KW-0833">Ubl conjugation pathway</keyword>
<dbReference type="Pfam" id="PF12937">
    <property type="entry name" value="F-box-like"/>
    <property type="match status" value="1"/>
</dbReference>
<dbReference type="InterPro" id="IPR050648">
    <property type="entry name" value="F-box_LRR-repeat"/>
</dbReference>
<name>A0A0F4Z6Z9_9PEZI</name>
<feature type="domain" description="F-box/LRR-repeat protein 15-like leucin rich repeat" evidence="4">
    <location>
        <begin position="288"/>
        <end position="533"/>
    </location>
</feature>
<dbReference type="SUPFAM" id="SSF81383">
    <property type="entry name" value="F-box domain"/>
    <property type="match status" value="1"/>
</dbReference>